<dbReference type="SUPFAM" id="SSF46689">
    <property type="entry name" value="Homeodomain-like"/>
    <property type="match status" value="1"/>
</dbReference>
<accession>A0AAC8VI66</accession>
<evidence type="ECO:0000313" key="2">
    <source>
        <dbReference type="EMBL" id="ALB22794.1"/>
    </source>
</evidence>
<evidence type="ECO:0000256" key="1">
    <source>
        <dbReference type="SAM" id="MobiDB-lite"/>
    </source>
</evidence>
<feature type="region of interest" description="Disordered" evidence="1">
    <location>
        <begin position="1"/>
        <end position="22"/>
    </location>
</feature>
<dbReference type="Proteomes" id="UP000029558">
    <property type="component" value="Chromosome"/>
</dbReference>
<proteinExistence type="predicted"/>
<reference evidence="2 3" key="1">
    <citation type="journal article" date="2014" name="Genome Announc.">
        <title>Comparative Genome Analysis of Two Isolates of the Fish Pathogen Piscirickettsia salmonis from Different Hosts Reveals Major Differences in Virulence-Associated Secretion Systems.</title>
        <authorList>
            <person name="Bohle H."/>
            <person name="Henriquez P."/>
            <person name="Grothusen H."/>
            <person name="Navas E."/>
            <person name="Sandoval A."/>
            <person name="Bustamante F."/>
            <person name="Bustos P."/>
            <person name="Mancilla M."/>
        </authorList>
    </citation>
    <scope>NUCLEOTIDE SEQUENCE [LARGE SCALE GENOMIC DNA]</scope>
    <source>
        <strain evidence="3">B1-32597</strain>
    </source>
</reference>
<name>A0AAC8VI66_PISSA</name>
<dbReference type="EMBL" id="CP012508">
    <property type="protein sequence ID" value="ALB22794.1"/>
    <property type="molecule type" value="Genomic_DNA"/>
</dbReference>
<sequence>MIYRWKDQHDKEANSTLTPDEKAELQSLRKKVKQLQMEKEILKKASAFFAKEMK</sequence>
<organism evidence="2 3">
    <name type="scientific">Piscirickettsia salmonis</name>
    <dbReference type="NCBI Taxonomy" id="1238"/>
    <lineage>
        <taxon>Bacteria</taxon>
        <taxon>Pseudomonadati</taxon>
        <taxon>Pseudomonadota</taxon>
        <taxon>Gammaproteobacteria</taxon>
        <taxon>Thiotrichales</taxon>
        <taxon>Piscirickettsiaceae</taxon>
        <taxon>Piscirickettsia</taxon>
    </lineage>
</organism>
<gene>
    <name evidence="2" type="ORF">KU39_1612</name>
</gene>
<dbReference type="InterPro" id="IPR009057">
    <property type="entry name" value="Homeodomain-like_sf"/>
</dbReference>
<protein>
    <submittedName>
        <fullName evidence="2">Transposase</fullName>
    </submittedName>
</protein>
<evidence type="ECO:0000313" key="3">
    <source>
        <dbReference type="Proteomes" id="UP000029558"/>
    </source>
</evidence>
<dbReference type="AlphaFoldDB" id="A0AAC8VI66"/>